<dbReference type="SUPFAM" id="SSF53850">
    <property type="entry name" value="Periplasmic binding protein-like II"/>
    <property type="match status" value="1"/>
</dbReference>
<evidence type="ECO:0000256" key="5">
    <source>
        <dbReference type="SAM" id="SignalP"/>
    </source>
</evidence>
<dbReference type="Gene3D" id="3.40.190.10">
    <property type="entry name" value="Periplasmic binding protein-like II"/>
    <property type="match status" value="2"/>
</dbReference>
<dbReference type="PANTHER" id="PTHR35936:SF38">
    <property type="entry name" value="GLUTAMINE-BINDING PERIPLASMIC PROTEIN"/>
    <property type="match status" value="1"/>
</dbReference>
<evidence type="ECO:0000259" key="7">
    <source>
        <dbReference type="SMART" id="SM00079"/>
    </source>
</evidence>
<dbReference type="PROSITE" id="PS01039">
    <property type="entry name" value="SBP_BACTERIAL_3"/>
    <property type="match status" value="1"/>
</dbReference>
<keyword evidence="3 5" id="KW-0732">Signal</keyword>
<sequence>MKKLLAAAALTVVSWLGLAGAVSANDNALWEKSTLNQILQRGELRVGLDVGYMPFEMKNKNGDIIGFDVDIAKAMAKAMGVKLTIVNTAWDGIIPALLTDKFDIIMGGMTITAERNLQVNFADPYLVIGQSLVVRKDLEGKVKTYKDLNSGDFKVTAKLGTTGQLAAERYLNKAEIRLFETESDAALEVVNGNADAFVYDLPFNAIYVQQNKGSVFHLGEPFTYEPLGFAIRKGDPDFMNFINNFMRQIKGDGTYDRFYEKWFESDAWLNQVQ</sequence>
<evidence type="ECO:0000256" key="3">
    <source>
        <dbReference type="ARBA" id="ARBA00022729"/>
    </source>
</evidence>
<proteinExistence type="inferred from homology"/>
<gene>
    <name evidence="8" type="ORF">ACFFLH_17195</name>
</gene>
<feature type="domain" description="Ionotropic glutamate receptor C-terminal" evidence="7">
    <location>
        <begin position="43"/>
        <end position="265"/>
    </location>
</feature>
<accession>A0ABV5ZH23</accession>
<dbReference type="PANTHER" id="PTHR35936">
    <property type="entry name" value="MEMBRANE-BOUND LYTIC MUREIN TRANSGLYCOSYLASE F"/>
    <property type="match status" value="1"/>
</dbReference>
<reference evidence="8 9" key="1">
    <citation type="submission" date="2024-09" db="EMBL/GenBank/DDBJ databases">
        <authorList>
            <person name="Sun Q."/>
            <person name="Mori K."/>
        </authorList>
    </citation>
    <scope>NUCLEOTIDE SEQUENCE [LARGE SCALE GENOMIC DNA]</scope>
    <source>
        <strain evidence="8 9">ATCC 51285</strain>
    </source>
</reference>
<comment type="caution">
    <text evidence="8">The sequence shown here is derived from an EMBL/GenBank/DDBJ whole genome shotgun (WGS) entry which is preliminary data.</text>
</comment>
<dbReference type="InterPro" id="IPR001638">
    <property type="entry name" value="Solute-binding_3/MltF_N"/>
</dbReference>
<keyword evidence="9" id="KW-1185">Reference proteome</keyword>
<dbReference type="SMART" id="SM00079">
    <property type="entry name" value="PBPe"/>
    <property type="match status" value="1"/>
</dbReference>
<dbReference type="RefSeq" id="WP_027311461.1">
    <property type="nucleotide sequence ID" value="NZ_JBHLZN010000010.1"/>
</dbReference>
<feature type="domain" description="Solute-binding protein family 3/N-terminal" evidence="6">
    <location>
        <begin position="43"/>
        <end position="266"/>
    </location>
</feature>
<protein>
    <submittedName>
        <fullName evidence="8">Transporter substrate-binding domain-containing protein</fullName>
    </submittedName>
</protein>
<evidence type="ECO:0000259" key="6">
    <source>
        <dbReference type="SMART" id="SM00062"/>
    </source>
</evidence>
<evidence type="ECO:0000256" key="1">
    <source>
        <dbReference type="ARBA" id="ARBA00004196"/>
    </source>
</evidence>
<comment type="subcellular location">
    <subcellularLocation>
        <location evidence="1">Cell envelope</location>
    </subcellularLocation>
</comment>
<dbReference type="CDD" id="cd13629">
    <property type="entry name" value="PBP2_Dsm1740"/>
    <property type="match status" value="1"/>
</dbReference>
<feature type="chain" id="PRO_5047419900" evidence="5">
    <location>
        <begin position="25"/>
        <end position="273"/>
    </location>
</feature>
<dbReference type="Pfam" id="PF00497">
    <property type="entry name" value="SBP_bac_3"/>
    <property type="match status" value="1"/>
</dbReference>
<evidence type="ECO:0000313" key="8">
    <source>
        <dbReference type="EMBL" id="MFB9888150.1"/>
    </source>
</evidence>
<comment type="similarity">
    <text evidence="2 4">Belongs to the bacterial solute-binding protein 3 family.</text>
</comment>
<evidence type="ECO:0000256" key="2">
    <source>
        <dbReference type="ARBA" id="ARBA00010333"/>
    </source>
</evidence>
<name>A0ABV5ZH23_9GAMM</name>
<evidence type="ECO:0000313" key="9">
    <source>
        <dbReference type="Proteomes" id="UP001589628"/>
    </source>
</evidence>
<feature type="signal peptide" evidence="5">
    <location>
        <begin position="1"/>
        <end position="24"/>
    </location>
</feature>
<evidence type="ECO:0000256" key="4">
    <source>
        <dbReference type="RuleBase" id="RU003744"/>
    </source>
</evidence>
<dbReference type="InterPro" id="IPR001320">
    <property type="entry name" value="Iontro_rcpt_C"/>
</dbReference>
<dbReference type="Proteomes" id="UP001589628">
    <property type="component" value="Unassembled WGS sequence"/>
</dbReference>
<dbReference type="SMART" id="SM00062">
    <property type="entry name" value="PBPb"/>
    <property type="match status" value="1"/>
</dbReference>
<organism evidence="8 9">
    <name type="scientific">Balneatrix alpica</name>
    <dbReference type="NCBI Taxonomy" id="75684"/>
    <lineage>
        <taxon>Bacteria</taxon>
        <taxon>Pseudomonadati</taxon>
        <taxon>Pseudomonadota</taxon>
        <taxon>Gammaproteobacteria</taxon>
        <taxon>Oceanospirillales</taxon>
        <taxon>Balneatrichaceae</taxon>
        <taxon>Balneatrix</taxon>
    </lineage>
</organism>
<dbReference type="EMBL" id="JBHLZN010000010">
    <property type="protein sequence ID" value="MFB9888150.1"/>
    <property type="molecule type" value="Genomic_DNA"/>
</dbReference>
<dbReference type="InterPro" id="IPR018313">
    <property type="entry name" value="SBP_3_CS"/>
</dbReference>